<comment type="similarity">
    <text evidence="3 10">Belongs to the peptidase M14 family.</text>
</comment>
<evidence type="ECO:0000256" key="4">
    <source>
        <dbReference type="ARBA" id="ARBA00022525"/>
    </source>
</evidence>
<accession>A0ABY8J1J9</accession>
<comment type="subcellular location">
    <subcellularLocation>
        <location evidence="2">Secreted</location>
    </subcellularLocation>
</comment>
<evidence type="ECO:0000313" key="14">
    <source>
        <dbReference type="Proteomes" id="UP001221597"/>
    </source>
</evidence>
<dbReference type="Proteomes" id="UP001221597">
    <property type="component" value="Chromosome"/>
</dbReference>
<feature type="domain" description="Peptidase M14" evidence="12">
    <location>
        <begin position="93"/>
        <end position="378"/>
    </location>
</feature>
<keyword evidence="5" id="KW-0645">Protease</keyword>
<evidence type="ECO:0000256" key="10">
    <source>
        <dbReference type="PROSITE-ProRule" id="PRU01379"/>
    </source>
</evidence>
<evidence type="ECO:0000256" key="7">
    <source>
        <dbReference type="ARBA" id="ARBA00022801"/>
    </source>
</evidence>
<dbReference type="EMBL" id="CP121671">
    <property type="protein sequence ID" value="WFT76365.1"/>
    <property type="molecule type" value="Genomic_DNA"/>
</dbReference>
<protein>
    <submittedName>
        <fullName evidence="13">M14 family metallocarboxypeptidase</fullName>
    </submittedName>
</protein>
<evidence type="ECO:0000313" key="13">
    <source>
        <dbReference type="EMBL" id="WFT76365.1"/>
    </source>
</evidence>
<dbReference type="PANTHER" id="PTHR11705">
    <property type="entry name" value="PROTEASE FAMILY M14 CARBOXYPEPTIDASE A,B"/>
    <property type="match status" value="1"/>
</dbReference>
<gene>
    <name evidence="13" type="ORF">P9989_08380</name>
</gene>
<dbReference type="CDD" id="cd06242">
    <property type="entry name" value="M14-like"/>
    <property type="match status" value="1"/>
</dbReference>
<comment type="cofactor">
    <cofactor evidence="1">
        <name>Zn(2+)</name>
        <dbReference type="ChEBI" id="CHEBI:29105"/>
    </cofactor>
</comment>
<evidence type="ECO:0000256" key="2">
    <source>
        <dbReference type="ARBA" id="ARBA00004613"/>
    </source>
</evidence>
<keyword evidence="14" id="KW-1185">Reference proteome</keyword>
<evidence type="ECO:0000259" key="12">
    <source>
        <dbReference type="PROSITE" id="PS52035"/>
    </source>
</evidence>
<feature type="signal peptide" evidence="11">
    <location>
        <begin position="1"/>
        <end position="22"/>
    </location>
</feature>
<evidence type="ECO:0000256" key="11">
    <source>
        <dbReference type="SAM" id="SignalP"/>
    </source>
</evidence>
<reference evidence="13 14" key="1">
    <citation type="submission" date="2023-04" db="EMBL/GenBank/DDBJ databases">
        <title>Genome sequence of Halobacillus naozhouensis KACC 21980.</title>
        <authorList>
            <person name="Kim S."/>
            <person name="Heo J."/>
            <person name="Kwon S.-W."/>
        </authorList>
    </citation>
    <scope>NUCLEOTIDE SEQUENCE [LARGE SCALE GENOMIC DNA]</scope>
    <source>
        <strain evidence="13 14">KCTC 13234</strain>
    </source>
</reference>
<dbReference type="RefSeq" id="WP_283078319.1">
    <property type="nucleotide sequence ID" value="NZ_CP121671.1"/>
</dbReference>
<evidence type="ECO:0000256" key="5">
    <source>
        <dbReference type="ARBA" id="ARBA00022670"/>
    </source>
</evidence>
<feature type="chain" id="PRO_5045151303" evidence="11">
    <location>
        <begin position="23"/>
        <end position="581"/>
    </location>
</feature>
<keyword evidence="8" id="KW-0843">Virulence</keyword>
<name>A0ABY8J1J9_9BACI</name>
<feature type="active site" description="Proton donor/acceptor" evidence="10">
    <location>
        <position position="349"/>
    </location>
</feature>
<keyword evidence="7" id="KW-0378">Hydrolase</keyword>
<dbReference type="InterPro" id="IPR000834">
    <property type="entry name" value="Peptidase_M14"/>
</dbReference>
<keyword evidence="9" id="KW-0325">Glycoprotein</keyword>
<dbReference type="SUPFAM" id="SSF53187">
    <property type="entry name" value="Zn-dependent exopeptidases"/>
    <property type="match status" value="1"/>
</dbReference>
<proteinExistence type="inferred from homology"/>
<dbReference type="Pfam" id="PF00246">
    <property type="entry name" value="Peptidase_M14"/>
    <property type="match status" value="1"/>
</dbReference>
<dbReference type="Gene3D" id="3.40.630.10">
    <property type="entry name" value="Zn peptidases"/>
    <property type="match status" value="1"/>
</dbReference>
<evidence type="ECO:0000256" key="6">
    <source>
        <dbReference type="ARBA" id="ARBA00022729"/>
    </source>
</evidence>
<sequence>MKKRNKLATRLMVILMFSSALFGSGYVIEAATDSQKGEDTTQPKTDIPVAGQPNSSFTPYFDKIYSLPEQVEALYPTPDVDFKTPGFKPGKKNFTTQQEMMSFLKELDRSSDVMKMKIAGHSLEERAIPLLVLSTSHGNMEDFKNKTTVMLEGQVHGDEPTGGESVLVIAQKLAEGKLGENVLDEINVILVPRINPDGSYYFQRQTANQLDANRDHVKLELPAIRTLHKIFNNYQPEVVISAHGYLGLPSKFPNPEKLPGIGEEGAIPYHDILLAPDLNLNIPKSVRKKAAKWFVKPTHKALEDKGFSSYPYYLLKKSADKPTITGGSLAAGIDTNAYGLQPAFTILVESRGYGLGRETFKRRVAASVTAHTNIIKTAAKRANAIESVIEHAKAKITRQGAKIGKQDNIVLDSKRQELPGQQYLDVVDIAEGAVERIPVNFLSSQQSVPTEEIVRPTSYIMPPAYHEIAKKLKLQGVEVKKLKEAKTLEVERYKVTDKEVDETYYQGHLLTHVETDRKKKTYRFPEGSYVFSSAQPAANLIALSLEPESEVGYVTYNYLPVNVGEIVPVFRYMKEEKLVEG</sequence>
<keyword evidence="4" id="KW-0964">Secreted</keyword>
<evidence type="ECO:0000256" key="3">
    <source>
        <dbReference type="ARBA" id="ARBA00005988"/>
    </source>
</evidence>
<organism evidence="13 14">
    <name type="scientific">Halobacillus naozhouensis</name>
    <dbReference type="NCBI Taxonomy" id="554880"/>
    <lineage>
        <taxon>Bacteria</taxon>
        <taxon>Bacillati</taxon>
        <taxon>Bacillota</taxon>
        <taxon>Bacilli</taxon>
        <taxon>Bacillales</taxon>
        <taxon>Bacillaceae</taxon>
        <taxon>Halobacillus</taxon>
    </lineage>
</organism>
<keyword evidence="6 11" id="KW-0732">Signal</keyword>
<dbReference type="SMART" id="SM00631">
    <property type="entry name" value="Zn_pept"/>
    <property type="match status" value="1"/>
</dbReference>
<dbReference type="PANTHER" id="PTHR11705:SF83">
    <property type="entry name" value="INACTIVE METALLOCARBOXYPEPTIDASE ECM14"/>
    <property type="match status" value="1"/>
</dbReference>
<evidence type="ECO:0000256" key="8">
    <source>
        <dbReference type="ARBA" id="ARBA00023026"/>
    </source>
</evidence>
<evidence type="ECO:0000256" key="1">
    <source>
        <dbReference type="ARBA" id="ARBA00001947"/>
    </source>
</evidence>
<evidence type="ECO:0000256" key="9">
    <source>
        <dbReference type="ARBA" id="ARBA00023180"/>
    </source>
</evidence>
<dbReference type="PROSITE" id="PS52035">
    <property type="entry name" value="PEPTIDASE_M14"/>
    <property type="match status" value="1"/>
</dbReference>